<dbReference type="InterPro" id="IPR025877">
    <property type="entry name" value="MobA-like_NTP_Trfase"/>
</dbReference>
<evidence type="ECO:0000256" key="1">
    <source>
        <dbReference type="ARBA" id="ARBA00004496"/>
    </source>
</evidence>
<dbReference type="InterPro" id="IPR001451">
    <property type="entry name" value="Hexapep"/>
</dbReference>
<dbReference type="GO" id="GO:0000902">
    <property type="term" value="P:cell morphogenesis"/>
    <property type="evidence" value="ECO:0007669"/>
    <property type="project" value="UniProtKB-UniRule"/>
</dbReference>
<comment type="cofactor">
    <cofactor evidence="18">
        <name>Mg(2+)</name>
        <dbReference type="ChEBI" id="CHEBI:18420"/>
    </cofactor>
    <text evidence="18">Binds 1 Mg(2+) ion per subunit.</text>
</comment>
<dbReference type="GO" id="GO:0006048">
    <property type="term" value="P:UDP-N-acetylglucosamine biosynthetic process"/>
    <property type="evidence" value="ECO:0007669"/>
    <property type="project" value="UniProtKB-UniPathway"/>
</dbReference>
<feature type="domain" description="MobA-like NTP transferase" evidence="19">
    <location>
        <begin position="7"/>
        <end position="144"/>
    </location>
</feature>
<dbReference type="InterPro" id="IPR038009">
    <property type="entry name" value="GlmU_C_LbH"/>
</dbReference>
<reference evidence="20 21" key="1">
    <citation type="submission" date="2015-11" db="EMBL/GenBank/DDBJ databases">
        <title>Whole-Genome Sequence of Candidatus Oderbacter manganicum from the National Park Lower Oder Valley, Germany.</title>
        <authorList>
            <person name="Braun B."/>
            <person name="Liere K."/>
            <person name="Szewzyk U."/>
        </authorList>
    </citation>
    <scope>NUCLEOTIDE SEQUENCE [LARGE SCALE GENOMIC DNA]</scope>
    <source>
        <strain evidence="20 21">OTSz_A_272</strain>
    </source>
</reference>
<dbReference type="GO" id="GO:0000287">
    <property type="term" value="F:magnesium ion binding"/>
    <property type="evidence" value="ECO:0007669"/>
    <property type="project" value="UniProtKB-UniRule"/>
</dbReference>
<comment type="pathway">
    <text evidence="18">Bacterial outer membrane biogenesis; LPS lipid A biosynthesis.</text>
</comment>
<keyword evidence="10 18" id="KW-0133">Cell shape</keyword>
<keyword evidence="9 18" id="KW-0460">Magnesium</keyword>
<dbReference type="Gene3D" id="2.160.10.10">
    <property type="entry name" value="Hexapeptide repeat proteins"/>
    <property type="match status" value="1"/>
</dbReference>
<comment type="similarity">
    <text evidence="3 18">In the N-terminal section; belongs to the N-acetylglucosamine-1-phosphate uridyltransferase family.</text>
</comment>
<dbReference type="EC" id="2.3.1.157" evidence="18"/>
<dbReference type="InterPro" id="IPR005882">
    <property type="entry name" value="Bifunctional_GlmU"/>
</dbReference>
<feature type="binding site" evidence="18">
    <location>
        <position position="366"/>
    </location>
    <ligand>
        <name>acetyl-CoA</name>
        <dbReference type="ChEBI" id="CHEBI:57288"/>
    </ligand>
</feature>
<evidence type="ECO:0000256" key="4">
    <source>
        <dbReference type="ARBA" id="ARBA00022490"/>
    </source>
</evidence>
<evidence type="ECO:0000313" key="20">
    <source>
        <dbReference type="EMBL" id="ANP47594.1"/>
    </source>
</evidence>
<feature type="binding site" evidence="18">
    <location>
        <begin position="372"/>
        <end position="373"/>
    </location>
    <ligand>
        <name>acetyl-CoA</name>
        <dbReference type="ChEBI" id="CHEBI:57288"/>
    </ligand>
</feature>
<feature type="binding site" evidence="18">
    <location>
        <position position="173"/>
    </location>
    <ligand>
        <name>UDP-N-acetyl-alpha-D-glucosamine</name>
        <dbReference type="ChEBI" id="CHEBI:57705"/>
    </ligand>
</feature>
<evidence type="ECO:0000256" key="9">
    <source>
        <dbReference type="ARBA" id="ARBA00022842"/>
    </source>
</evidence>
<name>A0A1B1AM18_9PROT</name>
<dbReference type="InParanoid" id="A0A1B1AM18"/>
<dbReference type="Proteomes" id="UP000092498">
    <property type="component" value="Chromosome"/>
</dbReference>
<dbReference type="InterPro" id="IPR029044">
    <property type="entry name" value="Nucleotide-diphossugar_trans"/>
</dbReference>
<keyword evidence="5 18" id="KW-0808">Transferase</keyword>
<evidence type="ECO:0000256" key="5">
    <source>
        <dbReference type="ARBA" id="ARBA00022679"/>
    </source>
</evidence>
<feature type="binding site" evidence="18">
    <location>
        <position position="107"/>
    </location>
    <ligand>
        <name>Mg(2+)</name>
        <dbReference type="ChEBI" id="CHEBI:18420"/>
    </ligand>
</feature>
<evidence type="ECO:0000256" key="15">
    <source>
        <dbReference type="ARBA" id="ARBA00048247"/>
    </source>
</evidence>
<feature type="active site" description="Proton acceptor" evidence="18">
    <location>
        <position position="349"/>
    </location>
</feature>
<evidence type="ECO:0000256" key="2">
    <source>
        <dbReference type="ARBA" id="ARBA00007707"/>
    </source>
</evidence>
<evidence type="ECO:0000256" key="13">
    <source>
        <dbReference type="ARBA" id="ARBA00023315"/>
    </source>
</evidence>
<dbReference type="InterPro" id="IPR011004">
    <property type="entry name" value="Trimer_LpxA-like_sf"/>
</dbReference>
<comment type="catalytic activity">
    <reaction evidence="16 18">
        <text>N-acetyl-alpha-D-glucosamine 1-phosphate + UTP + H(+) = UDP-N-acetyl-alpha-D-glucosamine + diphosphate</text>
        <dbReference type="Rhea" id="RHEA:13509"/>
        <dbReference type="ChEBI" id="CHEBI:15378"/>
        <dbReference type="ChEBI" id="CHEBI:33019"/>
        <dbReference type="ChEBI" id="CHEBI:46398"/>
        <dbReference type="ChEBI" id="CHEBI:57705"/>
        <dbReference type="ChEBI" id="CHEBI:57776"/>
        <dbReference type="EC" id="2.7.7.23"/>
    </reaction>
</comment>
<feature type="binding site" evidence="18">
    <location>
        <position position="230"/>
    </location>
    <ligand>
        <name>Mg(2+)</name>
        <dbReference type="ChEBI" id="CHEBI:18420"/>
    </ligand>
</feature>
<dbReference type="Pfam" id="PF00132">
    <property type="entry name" value="Hexapep"/>
    <property type="match status" value="1"/>
</dbReference>
<dbReference type="NCBIfam" id="TIGR01173">
    <property type="entry name" value="glmU"/>
    <property type="match status" value="1"/>
</dbReference>
<dbReference type="InterPro" id="IPR050065">
    <property type="entry name" value="GlmU-like"/>
</dbReference>
<organism evidence="20 21">
    <name type="scientific">Candidatus Viadribacter manganicus</name>
    <dbReference type="NCBI Taxonomy" id="1759059"/>
    <lineage>
        <taxon>Bacteria</taxon>
        <taxon>Pseudomonadati</taxon>
        <taxon>Pseudomonadota</taxon>
        <taxon>Alphaproteobacteria</taxon>
        <taxon>Hyphomonadales</taxon>
        <taxon>Hyphomonadaceae</taxon>
        <taxon>Candidatus Viadribacter</taxon>
    </lineage>
</organism>
<feature type="binding site" evidence="18">
    <location>
        <position position="337"/>
    </location>
    <ligand>
        <name>UDP-N-acetyl-alpha-D-glucosamine</name>
        <dbReference type="ChEBI" id="CHEBI:57705"/>
    </ligand>
</feature>
<protein>
    <recommendedName>
        <fullName evidence="18">Bifunctional protein GlmU</fullName>
    </recommendedName>
    <domain>
        <recommendedName>
            <fullName evidence="18">UDP-N-acetylglucosamine pyrophosphorylase</fullName>
            <ecNumber evidence="18">2.7.7.23</ecNumber>
        </recommendedName>
        <alternativeName>
            <fullName evidence="18">N-acetylglucosamine-1-phosphate uridyltransferase</fullName>
        </alternativeName>
    </domain>
    <domain>
        <recommendedName>
            <fullName evidence="18">Glucosamine-1-phosphate N-acetyltransferase</fullName>
            <ecNumber evidence="18">2.3.1.157</ecNumber>
        </recommendedName>
    </domain>
</protein>
<dbReference type="GO" id="GO:0009245">
    <property type="term" value="P:lipid A biosynthetic process"/>
    <property type="evidence" value="ECO:0007669"/>
    <property type="project" value="UniProtKB-UniRule"/>
</dbReference>
<feature type="binding site" evidence="18">
    <location>
        <position position="230"/>
    </location>
    <ligand>
        <name>UDP-N-acetyl-alpha-D-glucosamine</name>
        <dbReference type="ChEBI" id="CHEBI:57705"/>
    </ligand>
</feature>
<evidence type="ECO:0000256" key="8">
    <source>
        <dbReference type="ARBA" id="ARBA00022737"/>
    </source>
</evidence>
<dbReference type="KEGG" id="cbot:ATE48_17655"/>
<dbReference type="RefSeq" id="WP_066773871.1">
    <property type="nucleotide sequence ID" value="NZ_CP013244.1"/>
</dbReference>
<keyword evidence="8 18" id="KW-0677">Repeat</keyword>
<feature type="region of interest" description="Pyrophosphorylase" evidence="18">
    <location>
        <begin position="1"/>
        <end position="232"/>
    </location>
</feature>
<dbReference type="PANTHER" id="PTHR43584:SF3">
    <property type="entry name" value="BIFUNCTIONAL PROTEIN GLMU"/>
    <property type="match status" value="1"/>
</dbReference>
<keyword evidence="4 18" id="KW-0963">Cytoplasm</keyword>
<keyword evidence="13 18" id="KW-0012">Acyltransferase</keyword>
<feature type="binding site" evidence="18">
    <location>
        <position position="319"/>
    </location>
    <ligand>
        <name>UDP-N-acetyl-alpha-D-glucosamine</name>
        <dbReference type="ChEBI" id="CHEBI:57705"/>
    </ligand>
</feature>
<evidence type="ECO:0000256" key="16">
    <source>
        <dbReference type="ARBA" id="ARBA00048493"/>
    </source>
</evidence>
<feature type="binding site" evidence="18">
    <location>
        <position position="77"/>
    </location>
    <ligand>
        <name>UDP-N-acetyl-alpha-D-glucosamine</name>
        <dbReference type="ChEBI" id="CHEBI:57705"/>
    </ligand>
</feature>
<dbReference type="SUPFAM" id="SSF53448">
    <property type="entry name" value="Nucleotide-diphospho-sugar transferases"/>
    <property type="match status" value="1"/>
</dbReference>
<dbReference type="UniPathway" id="UPA00973"/>
<dbReference type="GO" id="GO:0003977">
    <property type="term" value="F:UDP-N-acetylglucosamine diphosphorylase activity"/>
    <property type="evidence" value="ECO:0007669"/>
    <property type="project" value="UniProtKB-UniRule"/>
</dbReference>
<dbReference type="GO" id="GO:0071555">
    <property type="term" value="P:cell wall organization"/>
    <property type="evidence" value="ECO:0007669"/>
    <property type="project" value="UniProtKB-KW"/>
</dbReference>
<dbReference type="EC" id="2.7.7.23" evidence="18"/>
<feature type="binding site" evidence="18">
    <location>
        <position position="391"/>
    </location>
    <ligand>
        <name>acetyl-CoA</name>
        <dbReference type="ChEBI" id="CHEBI:57288"/>
    </ligand>
</feature>
<comment type="similarity">
    <text evidence="2 18">In the C-terminal section; belongs to the transferase hexapeptide repeat family.</text>
</comment>
<evidence type="ECO:0000256" key="6">
    <source>
        <dbReference type="ARBA" id="ARBA00022695"/>
    </source>
</evidence>
<feature type="binding site" evidence="18">
    <location>
        <begin position="82"/>
        <end position="83"/>
    </location>
    <ligand>
        <name>UDP-N-acetyl-alpha-D-glucosamine</name>
        <dbReference type="ChEBI" id="CHEBI:57705"/>
    </ligand>
</feature>
<sequence>MSRARAAIILAAGQGKRMKSETPKMLHKMGGRPLVDWSIALARELNCARTVVVIPPNAPALAERVTSVLGEGSTAIQDVPRGTGDAARAAASVLSGFEGSVVVYFGDTPLIRTETLSQMFTAREAGADVVVLAFHADDPTGYGRIITDAAGNFLRNVEHRDANKEELAVNLCNAGALVADAKVLFDLLSKLRNDNAQQEFYLTDIPGMARTAAMKVSIVEARAEELLGVNSRAQLADAEAAFQARAREAAMEAGVTLIDPATVFFSYDTVIEQDAVIEPNVFFGTGVKICRGATIHAYCHFERTEVGPNSEIGPFARFRPGAKLAAKVKIGNFVEVKNSNFGEGAKASHLAYIGDADVGPRANIGAGTIVCNYDGFDKYRSTIGADAFIGSDTALVSPVTIGNGAYTGTGSVITKDVPDGALGVARGRQVNLEGWATKNKEKKLAAKAAKKDEHK</sequence>
<keyword evidence="21" id="KW-1185">Reference proteome</keyword>
<evidence type="ECO:0000313" key="21">
    <source>
        <dbReference type="Proteomes" id="UP000092498"/>
    </source>
</evidence>
<dbReference type="PANTHER" id="PTHR43584">
    <property type="entry name" value="NUCLEOTIDYL TRANSFERASE"/>
    <property type="match status" value="1"/>
</dbReference>
<feature type="binding site" evidence="18">
    <location>
        <begin position="10"/>
        <end position="13"/>
    </location>
    <ligand>
        <name>UDP-N-acetyl-alpha-D-glucosamine</name>
        <dbReference type="ChEBI" id="CHEBI:57705"/>
    </ligand>
</feature>
<evidence type="ECO:0000256" key="18">
    <source>
        <dbReference type="HAMAP-Rule" id="MF_01631"/>
    </source>
</evidence>
<feature type="binding site" evidence="18">
    <location>
        <position position="363"/>
    </location>
    <ligand>
        <name>UDP-N-acetyl-alpha-D-glucosamine</name>
        <dbReference type="ChEBI" id="CHEBI:57705"/>
    </ligand>
</feature>
<proteinExistence type="inferred from homology"/>
<feature type="binding site" evidence="18">
    <location>
        <position position="158"/>
    </location>
    <ligand>
        <name>UDP-N-acetyl-alpha-D-glucosamine</name>
        <dbReference type="ChEBI" id="CHEBI:57705"/>
    </ligand>
</feature>
<dbReference type="GO" id="GO:0019134">
    <property type="term" value="F:glucosamine-1-phosphate N-acetyltransferase activity"/>
    <property type="evidence" value="ECO:0007669"/>
    <property type="project" value="UniProtKB-UniRule"/>
</dbReference>
<feature type="binding site" evidence="18">
    <location>
        <position position="426"/>
    </location>
    <ligand>
        <name>acetyl-CoA</name>
        <dbReference type="ChEBI" id="CHEBI:57288"/>
    </ligand>
</feature>
<evidence type="ECO:0000256" key="11">
    <source>
        <dbReference type="ARBA" id="ARBA00022984"/>
    </source>
</evidence>
<dbReference type="GO" id="GO:0016020">
    <property type="term" value="C:membrane"/>
    <property type="evidence" value="ECO:0007669"/>
    <property type="project" value="GOC"/>
</dbReference>
<comment type="pathway">
    <text evidence="18">Nucleotide-sugar biosynthesis; UDP-N-acetyl-alpha-D-glucosamine biosynthesis; UDP-N-acetyl-alpha-D-glucosamine from N-acetyl-alpha-D-glucosamine 1-phosphate: step 1/1.</text>
</comment>
<evidence type="ECO:0000256" key="14">
    <source>
        <dbReference type="ARBA" id="ARBA00023316"/>
    </source>
</evidence>
<keyword evidence="7 18" id="KW-0479">Metal-binding</keyword>
<feature type="binding site" evidence="18">
    <location>
        <position position="409"/>
    </location>
    <ligand>
        <name>acetyl-CoA</name>
        <dbReference type="ChEBI" id="CHEBI:57288"/>
    </ligand>
</feature>
<comment type="subcellular location">
    <subcellularLocation>
        <location evidence="1 18">Cytoplasm</location>
    </subcellularLocation>
</comment>
<dbReference type="CDD" id="cd03353">
    <property type="entry name" value="LbH_GlmU_C"/>
    <property type="match status" value="1"/>
</dbReference>
<dbReference type="NCBIfam" id="NF010933">
    <property type="entry name" value="PRK14353.1"/>
    <property type="match status" value="1"/>
</dbReference>
<comment type="caution">
    <text evidence="18">Lacks conserved residue(s) required for the propagation of feature annotation.</text>
</comment>
<feature type="region of interest" description="N-acetyltransferase" evidence="18">
    <location>
        <begin position="254"/>
        <end position="455"/>
    </location>
</feature>
<comment type="catalytic activity">
    <reaction evidence="15 18">
        <text>alpha-D-glucosamine 1-phosphate + acetyl-CoA = N-acetyl-alpha-D-glucosamine 1-phosphate + CoA + H(+)</text>
        <dbReference type="Rhea" id="RHEA:13725"/>
        <dbReference type="ChEBI" id="CHEBI:15378"/>
        <dbReference type="ChEBI" id="CHEBI:57287"/>
        <dbReference type="ChEBI" id="CHEBI:57288"/>
        <dbReference type="ChEBI" id="CHEBI:57776"/>
        <dbReference type="ChEBI" id="CHEBI:58516"/>
        <dbReference type="EC" id="2.3.1.157"/>
    </reaction>
</comment>
<keyword evidence="14 18" id="KW-0961">Cell wall biogenesis/degradation</keyword>
<dbReference type="OrthoDB" id="9775031at2"/>
<dbReference type="GO" id="GO:0009252">
    <property type="term" value="P:peptidoglycan biosynthetic process"/>
    <property type="evidence" value="ECO:0007669"/>
    <property type="project" value="UniProtKB-UniRule"/>
</dbReference>
<dbReference type="Gene3D" id="3.90.550.10">
    <property type="entry name" value="Spore Coat Polysaccharide Biosynthesis Protein SpsA, Chain A"/>
    <property type="match status" value="1"/>
</dbReference>
<comment type="pathway">
    <text evidence="18">Nucleotide-sugar biosynthesis; UDP-N-acetyl-alpha-D-glucosamine biosynthesis; N-acetyl-alpha-D-glucosamine 1-phosphate from alpha-D-glucosamine 6-phosphate (route II): step 2/2.</text>
</comment>
<feature type="binding site" evidence="18">
    <location>
        <position position="352"/>
    </location>
    <ligand>
        <name>UDP-N-acetyl-alpha-D-glucosamine</name>
        <dbReference type="ChEBI" id="CHEBI:57705"/>
    </ligand>
</feature>
<keyword evidence="11 18" id="KW-0573">Peptidoglycan synthesis</keyword>
<dbReference type="HAMAP" id="MF_01631">
    <property type="entry name" value="GlmU"/>
    <property type="match status" value="1"/>
</dbReference>
<dbReference type="SUPFAM" id="SSF51161">
    <property type="entry name" value="Trimeric LpxA-like enzymes"/>
    <property type="match status" value="1"/>
</dbReference>
<accession>A0A1B1AM18</accession>
<evidence type="ECO:0000259" key="19">
    <source>
        <dbReference type="Pfam" id="PF12804"/>
    </source>
</evidence>
<keyword evidence="6 18" id="KW-0548">Nucleotidyltransferase</keyword>
<feature type="region of interest" description="Linker" evidence="18">
    <location>
        <begin position="233"/>
        <end position="253"/>
    </location>
</feature>
<gene>
    <name evidence="18 20" type="primary">glmU</name>
    <name evidence="20" type="ORF">ATE48_17655</name>
</gene>
<keyword evidence="12 18" id="KW-0511">Multifunctional enzyme</keyword>
<dbReference type="UniPathway" id="UPA00113">
    <property type="reaction ID" value="UER00532"/>
</dbReference>
<evidence type="ECO:0000256" key="17">
    <source>
        <dbReference type="ARBA" id="ARBA00049628"/>
    </source>
</evidence>
<evidence type="ECO:0000256" key="12">
    <source>
        <dbReference type="ARBA" id="ARBA00023268"/>
    </source>
</evidence>
<feature type="binding site" evidence="18">
    <location>
        <position position="143"/>
    </location>
    <ligand>
        <name>UDP-N-acetyl-alpha-D-glucosamine</name>
        <dbReference type="ChEBI" id="CHEBI:57705"/>
    </ligand>
</feature>
<dbReference type="GO" id="GO:0005737">
    <property type="term" value="C:cytoplasm"/>
    <property type="evidence" value="ECO:0007669"/>
    <property type="project" value="UniProtKB-SubCell"/>
</dbReference>
<dbReference type="EMBL" id="CP013244">
    <property type="protein sequence ID" value="ANP47594.1"/>
    <property type="molecule type" value="Genomic_DNA"/>
</dbReference>
<feature type="binding site" evidence="18">
    <location>
        <position position="24"/>
    </location>
    <ligand>
        <name>UDP-N-acetyl-alpha-D-glucosamine</name>
        <dbReference type="ChEBI" id="CHEBI:57705"/>
    </ligand>
</feature>
<dbReference type="STRING" id="1759059.ATE48_17655"/>
<evidence type="ECO:0000256" key="10">
    <source>
        <dbReference type="ARBA" id="ARBA00022960"/>
    </source>
</evidence>
<comment type="function">
    <text evidence="17 18">Catalyzes the last two sequential reactions in the de novo biosynthetic pathway for UDP-N-acetylglucosamine (UDP-GlcNAc). The C-terminal domain catalyzes the transfer of acetyl group from acetyl coenzyme A to glucosamine-1-phosphate (GlcN-1-P) to produce N-acetylglucosamine-1-phosphate (GlcNAc-1-P), which is converted into UDP-GlcNAc by the transfer of uridine 5-monophosphate (from uridine 5-triphosphate), a reaction catalyzed by the N-terminal domain.</text>
</comment>
<dbReference type="Pfam" id="PF12804">
    <property type="entry name" value="NTP_transf_3"/>
    <property type="match status" value="1"/>
</dbReference>
<dbReference type="GO" id="GO:0008360">
    <property type="term" value="P:regulation of cell shape"/>
    <property type="evidence" value="ECO:0007669"/>
    <property type="project" value="UniProtKB-KW"/>
</dbReference>
<dbReference type="CDD" id="cd02540">
    <property type="entry name" value="GT2_GlmU_N_bac"/>
    <property type="match status" value="1"/>
</dbReference>
<evidence type="ECO:0000256" key="7">
    <source>
        <dbReference type="ARBA" id="ARBA00022723"/>
    </source>
</evidence>
<dbReference type="AlphaFoldDB" id="A0A1B1AM18"/>
<comment type="subunit">
    <text evidence="18">Homotrimer.</text>
</comment>
<evidence type="ECO:0000256" key="3">
    <source>
        <dbReference type="ARBA" id="ARBA00007947"/>
    </source>
</evidence>
<dbReference type="FunCoup" id="A0A1B1AM18">
    <property type="interactions" value="471"/>
</dbReference>